<dbReference type="Gene3D" id="1.10.287.890">
    <property type="entry name" value="Crystal structure of tRNA isopentenylpyrophosphate transferase (bh2366) domain"/>
    <property type="match status" value="1"/>
</dbReference>
<dbReference type="Proteomes" id="UP000008311">
    <property type="component" value="Unassembled WGS sequence"/>
</dbReference>
<dbReference type="Gene3D" id="1.10.1660.10">
    <property type="match status" value="1"/>
</dbReference>
<evidence type="ECO:0000256" key="5">
    <source>
        <dbReference type="ARBA" id="ARBA00022741"/>
    </source>
</evidence>
<dbReference type="NCBIfam" id="TIGR00174">
    <property type="entry name" value="miaA"/>
    <property type="match status" value="1"/>
</dbReference>
<gene>
    <name evidence="10" type="ORF">RCOM_1904880</name>
</gene>
<dbReference type="AlphaFoldDB" id="B9TDN9"/>
<protein>
    <recommendedName>
        <fullName evidence="9">HTH merR-type domain-containing protein</fullName>
    </recommendedName>
</protein>
<keyword evidence="5 8" id="KW-0547">Nucleotide-binding</keyword>
<accession>B9TDN9</accession>
<evidence type="ECO:0000256" key="8">
    <source>
        <dbReference type="RuleBase" id="RU003785"/>
    </source>
</evidence>
<feature type="domain" description="HTH merR-type" evidence="9">
    <location>
        <begin position="245"/>
        <end position="276"/>
    </location>
</feature>
<proteinExistence type="inferred from homology"/>
<dbReference type="PANTHER" id="PTHR11088">
    <property type="entry name" value="TRNA DIMETHYLALLYLTRANSFERASE"/>
    <property type="match status" value="1"/>
</dbReference>
<organism evidence="10 11">
    <name type="scientific">Ricinus communis</name>
    <name type="common">Castor bean</name>
    <dbReference type="NCBI Taxonomy" id="3988"/>
    <lineage>
        <taxon>Eukaryota</taxon>
        <taxon>Viridiplantae</taxon>
        <taxon>Streptophyta</taxon>
        <taxon>Embryophyta</taxon>
        <taxon>Tracheophyta</taxon>
        <taxon>Spermatophyta</taxon>
        <taxon>Magnoliopsida</taxon>
        <taxon>eudicotyledons</taxon>
        <taxon>Gunneridae</taxon>
        <taxon>Pentapetalae</taxon>
        <taxon>rosids</taxon>
        <taxon>fabids</taxon>
        <taxon>Malpighiales</taxon>
        <taxon>Euphorbiaceae</taxon>
        <taxon>Acalyphoideae</taxon>
        <taxon>Acalypheae</taxon>
        <taxon>Ricinus</taxon>
    </lineage>
</organism>
<comment type="similarity">
    <text evidence="8">Belongs to the IPP transferase family.</text>
</comment>
<dbReference type="PROSITE" id="PS50937">
    <property type="entry name" value="HTH_MERR_2"/>
    <property type="match status" value="1"/>
</dbReference>
<dbReference type="GO" id="GO:0006355">
    <property type="term" value="P:regulation of DNA-templated transcription"/>
    <property type="evidence" value="ECO:0007669"/>
    <property type="project" value="InterPro"/>
</dbReference>
<keyword evidence="11" id="KW-1185">Reference proteome</keyword>
<dbReference type="EMBL" id="EQ978322">
    <property type="protein sequence ID" value="EEF26025.1"/>
    <property type="molecule type" value="Genomic_DNA"/>
</dbReference>
<keyword evidence="4" id="KW-0203">Cytokinin biosynthesis</keyword>
<dbReference type="GO" id="GO:0006400">
    <property type="term" value="P:tRNA modification"/>
    <property type="evidence" value="ECO:0000318"/>
    <property type="project" value="GO_Central"/>
</dbReference>
<keyword evidence="3" id="KW-0819">tRNA processing</keyword>
<evidence type="ECO:0000256" key="7">
    <source>
        <dbReference type="ARBA" id="ARBA00022842"/>
    </source>
</evidence>
<evidence type="ECO:0000259" key="9">
    <source>
        <dbReference type="PROSITE" id="PS50937"/>
    </source>
</evidence>
<evidence type="ECO:0000256" key="6">
    <source>
        <dbReference type="ARBA" id="ARBA00022840"/>
    </source>
</evidence>
<dbReference type="GO" id="GO:0005524">
    <property type="term" value="F:ATP binding"/>
    <property type="evidence" value="ECO:0007669"/>
    <property type="project" value="UniProtKB-KW"/>
</dbReference>
<keyword evidence="6 8" id="KW-0067">ATP-binding</keyword>
<keyword evidence="2 8" id="KW-0808">Transferase</keyword>
<dbReference type="InterPro" id="IPR000551">
    <property type="entry name" value="MerR-type_HTH_dom"/>
</dbReference>
<evidence type="ECO:0000256" key="2">
    <source>
        <dbReference type="ARBA" id="ARBA00022679"/>
    </source>
</evidence>
<dbReference type="Gene3D" id="1.10.20.140">
    <property type="match status" value="1"/>
</dbReference>
<comment type="cofactor">
    <cofactor evidence="1">
        <name>Mg(2+)</name>
        <dbReference type="ChEBI" id="CHEBI:18420"/>
    </cofactor>
</comment>
<dbReference type="GO" id="GO:0052381">
    <property type="term" value="F:tRNA dimethylallyltransferase activity"/>
    <property type="evidence" value="ECO:0000318"/>
    <property type="project" value="GO_Central"/>
</dbReference>
<evidence type="ECO:0000256" key="3">
    <source>
        <dbReference type="ARBA" id="ARBA00022694"/>
    </source>
</evidence>
<dbReference type="InterPro" id="IPR039657">
    <property type="entry name" value="Dimethylallyltransferase"/>
</dbReference>
<keyword evidence="7" id="KW-0460">Magnesium</keyword>
<evidence type="ECO:0000256" key="1">
    <source>
        <dbReference type="ARBA" id="ARBA00001946"/>
    </source>
</evidence>
<dbReference type="InParanoid" id="B9TDN9"/>
<dbReference type="InterPro" id="IPR018022">
    <property type="entry name" value="IPT"/>
</dbReference>
<dbReference type="STRING" id="3988.B9TDN9"/>
<evidence type="ECO:0000313" key="10">
    <source>
        <dbReference type="EMBL" id="EEF26025.1"/>
    </source>
</evidence>
<dbReference type="GO" id="GO:0003677">
    <property type="term" value="F:DNA binding"/>
    <property type="evidence" value="ECO:0007669"/>
    <property type="project" value="InterPro"/>
</dbReference>
<sequence length="461" mass="52006">MGEATARGNIPLLVGGTMLYFNALQHGLSNLPEADPTVRAQLIARAEEVGWPAMHEELQRVDPETAARLQPNDAQRIERALEVFLVSGRPMSELLRENKASEFPYRLLKIALLPSDRAVLHQRIAQRFDLMLEQGMIEEVQTLRERYALNPSMPSMRCVGYRQTWDYLEGEIDKKSLREQGIASTRQLAKRQLTWLRGMKDIEQLDSTGISRATLNNYIALGLLPRPVVASPGEDAQTRARQIGYFPENTLSRIERIKQLKKDGVAMQEIARQLQLEGFEMSQTEAVETPQSQSKAIEVRTLPETGPLRLTIDQVPYPAYMVNYNLEINWYNEEARKMLLGNFDKLPSDTKERSVLDFFNRGSYGSQLQNREAFAQLHMQMGRERVASVLGNASLGVTGTLAGVNGASSNPIAELPLQLKGTDGKEEYYRVYASYFREGILVIYAHERRGCEWFVGAAGTP</sequence>
<dbReference type="FunFam" id="1.10.20.140:FF:000001">
    <property type="entry name" value="tRNA dimethylallyltransferase"/>
    <property type="match status" value="1"/>
</dbReference>
<dbReference type="eggNOG" id="KOG1384">
    <property type="taxonomic scope" value="Eukaryota"/>
</dbReference>
<reference evidence="11" key="1">
    <citation type="journal article" date="2010" name="Nat. Biotechnol.">
        <title>Draft genome sequence of the oilseed species Ricinus communis.</title>
        <authorList>
            <person name="Chan A.P."/>
            <person name="Crabtree J."/>
            <person name="Zhao Q."/>
            <person name="Lorenzi H."/>
            <person name="Orvis J."/>
            <person name="Puiu D."/>
            <person name="Melake-Berhan A."/>
            <person name="Jones K.M."/>
            <person name="Redman J."/>
            <person name="Chen G."/>
            <person name="Cahoon E.B."/>
            <person name="Gedil M."/>
            <person name="Stanke M."/>
            <person name="Haas B.J."/>
            <person name="Wortman J.R."/>
            <person name="Fraser-Liggett C.M."/>
            <person name="Ravel J."/>
            <person name="Rabinowicz P.D."/>
        </authorList>
    </citation>
    <scope>NUCLEOTIDE SEQUENCE [LARGE SCALE GENOMIC DNA]</scope>
    <source>
        <strain evidence="11">cv. Hale</strain>
    </source>
</reference>
<dbReference type="Pfam" id="PF01715">
    <property type="entry name" value="IPPT"/>
    <property type="match status" value="1"/>
</dbReference>
<evidence type="ECO:0000256" key="4">
    <source>
        <dbReference type="ARBA" id="ARBA00022712"/>
    </source>
</evidence>
<name>B9TDN9_RICCO</name>
<evidence type="ECO:0000313" key="11">
    <source>
        <dbReference type="Proteomes" id="UP000008311"/>
    </source>
</evidence>
<dbReference type="GO" id="GO:0009691">
    <property type="term" value="P:cytokinin biosynthetic process"/>
    <property type="evidence" value="ECO:0000318"/>
    <property type="project" value="GO_Central"/>
</dbReference>
<dbReference type="PANTHER" id="PTHR11088:SF60">
    <property type="entry name" value="TRNA DIMETHYLALLYLTRANSFERASE"/>
    <property type="match status" value="1"/>
</dbReference>